<dbReference type="InterPro" id="IPR004044">
    <property type="entry name" value="KH_dom_type_2"/>
</dbReference>
<dbReference type="InterPro" id="IPR004087">
    <property type="entry name" value="KH_dom"/>
</dbReference>
<evidence type="ECO:0000256" key="2">
    <source>
        <dbReference type="ARBA" id="ARBA00022490"/>
    </source>
</evidence>
<dbReference type="InterPro" id="IPR010212">
    <property type="entry name" value="NusA_arc"/>
</dbReference>
<dbReference type="EMBL" id="KF900602">
    <property type="protein sequence ID" value="AIF00800.1"/>
    <property type="molecule type" value="Genomic_DNA"/>
</dbReference>
<evidence type="ECO:0000256" key="6">
    <source>
        <dbReference type="HAMAP-Rule" id="MF_00945"/>
    </source>
</evidence>
<comment type="similarity">
    <text evidence="6">Belongs to the NusA family.</text>
</comment>
<keyword evidence="5 6" id="KW-0804">Transcription</keyword>
<dbReference type="PROSITE" id="PS50084">
    <property type="entry name" value="KH_TYPE_1"/>
    <property type="match status" value="1"/>
</dbReference>
<dbReference type="AlphaFoldDB" id="A0A075GBT5"/>
<dbReference type="Pfam" id="PF07650">
    <property type="entry name" value="KH_2"/>
    <property type="match status" value="1"/>
</dbReference>
<dbReference type="InterPro" id="IPR015946">
    <property type="entry name" value="KH_dom-like_a/b"/>
</dbReference>
<reference evidence="9" key="1">
    <citation type="journal article" date="2014" name="Genome Biol. Evol.">
        <title>Pangenome evidence for extensive interdomain horizontal transfer affecting lineage core and shell genes in uncultured planktonic thaumarchaeota and euryarchaeota.</title>
        <authorList>
            <person name="Deschamps P."/>
            <person name="Zivanovic Y."/>
            <person name="Moreira D."/>
            <person name="Rodriguez-Valera F."/>
            <person name="Lopez-Garcia P."/>
        </authorList>
    </citation>
    <scope>NUCLEOTIDE SEQUENCE</scope>
</reference>
<dbReference type="NCBIfam" id="TIGR01952">
    <property type="entry name" value="nusA_arch"/>
    <property type="match status" value="1"/>
</dbReference>
<keyword evidence="9" id="KW-0251">Elongation factor</keyword>
<sequence>MAKIKFDFDHMKFMALFEKITRTSVKDCIIDENQITFIIKWDNIGKAVGKNGSNVKLLERKLGKKIRIIKFDDDCAQFTQNLIYPLRNVMVEKEDNDIIITGPDTKTKALLIGRNSQNLRKLESILKRYFEIGDVKVQ</sequence>
<evidence type="ECO:0000256" key="1">
    <source>
        <dbReference type="ARBA" id="ARBA00022472"/>
    </source>
</evidence>
<evidence type="ECO:0000313" key="9">
    <source>
        <dbReference type="EMBL" id="AIF00800.1"/>
    </source>
</evidence>
<keyword evidence="4 6" id="KW-0805">Transcription regulation</keyword>
<dbReference type="PANTHER" id="PTHR22648">
    <property type="entry name" value="TRANSCRIPTION TERMINATION FACTOR NUSA"/>
    <property type="match status" value="1"/>
</dbReference>
<keyword evidence="9" id="KW-0648">Protein biosynthesis</keyword>
<dbReference type="SUPFAM" id="SSF54814">
    <property type="entry name" value="Prokaryotic type KH domain (KH-domain type II)"/>
    <property type="match status" value="1"/>
</dbReference>
<dbReference type="SMART" id="SM00322">
    <property type="entry name" value="KH"/>
    <property type="match status" value="1"/>
</dbReference>
<protein>
    <recommendedName>
        <fullName evidence="6">Probable transcription termination protein NusA</fullName>
    </recommendedName>
</protein>
<evidence type="ECO:0000259" key="8">
    <source>
        <dbReference type="SMART" id="SM00322"/>
    </source>
</evidence>
<dbReference type="InterPro" id="IPR030842">
    <property type="entry name" value="TF_NusA_bacterial"/>
</dbReference>
<comment type="function">
    <text evidence="6">Participates in transcription termination.</text>
</comment>
<organism evidence="9">
    <name type="scientific">uncultured marine group II/III euryarchaeote KM3_139_C07</name>
    <dbReference type="NCBI Taxonomy" id="1457870"/>
    <lineage>
        <taxon>Archaea</taxon>
        <taxon>Methanobacteriati</taxon>
        <taxon>Methanobacteriota</taxon>
        <taxon>environmental samples</taxon>
    </lineage>
</organism>
<keyword evidence="3 7" id="KW-0694">RNA-binding</keyword>
<evidence type="ECO:0000256" key="3">
    <source>
        <dbReference type="ARBA" id="ARBA00022884"/>
    </source>
</evidence>
<comment type="subcellular location">
    <subcellularLocation>
        <location evidence="6">Cytoplasm</location>
    </subcellularLocation>
</comment>
<evidence type="ECO:0000256" key="7">
    <source>
        <dbReference type="PROSITE-ProRule" id="PRU00117"/>
    </source>
</evidence>
<dbReference type="GO" id="GO:0006353">
    <property type="term" value="P:DNA-templated transcription termination"/>
    <property type="evidence" value="ECO:0007669"/>
    <property type="project" value="UniProtKB-UniRule"/>
</dbReference>
<dbReference type="InterPro" id="IPR009019">
    <property type="entry name" value="KH_sf_prok-type"/>
</dbReference>
<feature type="domain" description="K Homology" evidence="8">
    <location>
        <begin position="31"/>
        <end position="120"/>
    </location>
</feature>
<keyword evidence="2 6" id="KW-0963">Cytoplasm</keyword>
<dbReference type="GO" id="GO:0003746">
    <property type="term" value="F:translation elongation factor activity"/>
    <property type="evidence" value="ECO:0007669"/>
    <property type="project" value="UniProtKB-KW"/>
</dbReference>
<accession>A0A075GBT5</accession>
<dbReference type="PANTHER" id="PTHR22648:SF0">
    <property type="entry name" value="TRANSCRIPTION TERMINATION_ANTITERMINATION PROTEIN NUSA"/>
    <property type="match status" value="1"/>
</dbReference>
<gene>
    <name evidence="6 9" type="primary">nusA</name>
</gene>
<name>A0A075GBT5_9EURY</name>
<evidence type="ECO:0000256" key="5">
    <source>
        <dbReference type="ARBA" id="ARBA00023163"/>
    </source>
</evidence>
<dbReference type="GO" id="GO:0003723">
    <property type="term" value="F:RNA binding"/>
    <property type="evidence" value="ECO:0007669"/>
    <property type="project" value="UniProtKB-UniRule"/>
</dbReference>
<keyword evidence="1 6" id="KW-0806">Transcription termination</keyword>
<dbReference type="Gene3D" id="3.30.300.20">
    <property type="match status" value="2"/>
</dbReference>
<dbReference type="HAMAP" id="MF_00945_A">
    <property type="entry name" value="NusA_A"/>
    <property type="match status" value="1"/>
</dbReference>
<proteinExistence type="inferred from homology"/>
<dbReference type="GO" id="GO:0005829">
    <property type="term" value="C:cytosol"/>
    <property type="evidence" value="ECO:0007669"/>
    <property type="project" value="TreeGrafter"/>
</dbReference>
<evidence type="ECO:0000256" key="4">
    <source>
        <dbReference type="ARBA" id="ARBA00023015"/>
    </source>
</evidence>
<dbReference type="GO" id="GO:0031564">
    <property type="term" value="P:transcription antitermination"/>
    <property type="evidence" value="ECO:0007669"/>
    <property type="project" value="InterPro"/>
</dbReference>